<keyword evidence="2" id="KW-1133">Transmembrane helix</keyword>
<evidence type="ECO:0000313" key="3">
    <source>
        <dbReference type="EMBL" id="KAK3323297.1"/>
    </source>
</evidence>
<sequence length="98" mass="10212">MNHNTNTSTSTSPYAGGLTSGPDVLTAKGYIVLVIGAILSVFLTLVAVERIHDVCTNPPRDLEDGADETELQVVRPRDGASAPGSRSPPPPYTAHEGA</sequence>
<accession>A0AAE0M8K1</accession>
<gene>
    <name evidence="3" type="ORF">B0T19DRAFT_442796</name>
</gene>
<keyword evidence="2" id="KW-0812">Transmembrane</keyword>
<reference evidence="3" key="1">
    <citation type="journal article" date="2023" name="Mol. Phylogenet. Evol.">
        <title>Genome-scale phylogeny and comparative genomics of the fungal order Sordariales.</title>
        <authorList>
            <person name="Hensen N."/>
            <person name="Bonometti L."/>
            <person name="Westerberg I."/>
            <person name="Brannstrom I.O."/>
            <person name="Guillou S."/>
            <person name="Cros-Aarteil S."/>
            <person name="Calhoun S."/>
            <person name="Haridas S."/>
            <person name="Kuo A."/>
            <person name="Mondo S."/>
            <person name="Pangilinan J."/>
            <person name="Riley R."/>
            <person name="LaButti K."/>
            <person name="Andreopoulos B."/>
            <person name="Lipzen A."/>
            <person name="Chen C."/>
            <person name="Yan M."/>
            <person name="Daum C."/>
            <person name="Ng V."/>
            <person name="Clum A."/>
            <person name="Steindorff A."/>
            <person name="Ohm R.A."/>
            <person name="Martin F."/>
            <person name="Silar P."/>
            <person name="Natvig D.O."/>
            <person name="Lalanne C."/>
            <person name="Gautier V."/>
            <person name="Ament-Velasquez S.L."/>
            <person name="Kruys A."/>
            <person name="Hutchinson M.I."/>
            <person name="Powell A.J."/>
            <person name="Barry K."/>
            <person name="Miller A.N."/>
            <person name="Grigoriev I.V."/>
            <person name="Debuchy R."/>
            <person name="Gladieux P."/>
            <person name="Hiltunen Thoren M."/>
            <person name="Johannesson H."/>
        </authorList>
    </citation>
    <scope>NUCLEOTIDE SEQUENCE</scope>
    <source>
        <strain evidence="3">SMH4131-1</strain>
    </source>
</reference>
<reference evidence="3" key="2">
    <citation type="submission" date="2023-06" db="EMBL/GenBank/DDBJ databases">
        <authorList>
            <consortium name="Lawrence Berkeley National Laboratory"/>
            <person name="Haridas S."/>
            <person name="Hensen N."/>
            <person name="Bonometti L."/>
            <person name="Westerberg I."/>
            <person name="Brannstrom I.O."/>
            <person name="Guillou S."/>
            <person name="Cros-Aarteil S."/>
            <person name="Calhoun S."/>
            <person name="Kuo A."/>
            <person name="Mondo S."/>
            <person name="Pangilinan J."/>
            <person name="Riley R."/>
            <person name="Labutti K."/>
            <person name="Andreopoulos B."/>
            <person name="Lipzen A."/>
            <person name="Chen C."/>
            <person name="Yanf M."/>
            <person name="Daum C."/>
            <person name="Ng V."/>
            <person name="Clum A."/>
            <person name="Steindorff A."/>
            <person name="Ohm R."/>
            <person name="Martin F."/>
            <person name="Silar P."/>
            <person name="Natvig D."/>
            <person name="Lalanne C."/>
            <person name="Gautier V."/>
            <person name="Ament-Velasquez S.L."/>
            <person name="Kruys A."/>
            <person name="Hutchinson M.I."/>
            <person name="Powell A.J."/>
            <person name="Barry K."/>
            <person name="Miller A.N."/>
            <person name="Grigoriev I.V."/>
            <person name="Debuchy R."/>
            <person name="Gladieux P."/>
            <person name="Thoren M.H."/>
            <person name="Johannesson H."/>
        </authorList>
    </citation>
    <scope>NUCLEOTIDE SEQUENCE</scope>
    <source>
        <strain evidence="3">SMH4131-1</strain>
    </source>
</reference>
<feature type="transmembrane region" description="Helical" evidence="2">
    <location>
        <begin position="29"/>
        <end position="48"/>
    </location>
</feature>
<keyword evidence="2" id="KW-0472">Membrane</keyword>
<evidence type="ECO:0000256" key="2">
    <source>
        <dbReference type="SAM" id="Phobius"/>
    </source>
</evidence>
<dbReference type="AlphaFoldDB" id="A0AAE0M8K1"/>
<feature type="region of interest" description="Disordered" evidence="1">
    <location>
        <begin position="56"/>
        <end position="98"/>
    </location>
</feature>
<proteinExistence type="predicted"/>
<protein>
    <submittedName>
        <fullName evidence="3">Uncharacterized protein</fullName>
    </submittedName>
</protein>
<evidence type="ECO:0000256" key="1">
    <source>
        <dbReference type="SAM" id="MobiDB-lite"/>
    </source>
</evidence>
<dbReference type="Proteomes" id="UP001286456">
    <property type="component" value="Unassembled WGS sequence"/>
</dbReference>
<dbReference type="EMBL" id="JAUEPO010000004">
    <property type="protein sequence ID" value="KAK3323297.1"/>
    <property type="molecule type" value="Genomic_DNA"/>
</dbReference>
<comment type="caution">
    <text evidence="3">The sequence shown here is derived from an EMBL/GenBank/DDBJ whole genome shotgun (WGS) entry which is preliminary data.</text>
</comment>
<evidence type="ECO:0000313" key="4">
    <source>
        <dbReference type="Proteomes" id="UP001286456"/>
    </source>
</evidence>
<organism evidence="3 4">
    <name type="scientific">Cercophora scortea</name>
    <dbReference type="NCBI Taxonomy" id="314031"/>
    <lineage>
        <taxon>Eukaryota</taxon>
        <taxon>Fungi</taxon>
        <taxon>Dikarya</taxon>
        <taxon>Ascomycota</taxon>
        <taxon>Pezizomycotina</taxon>
        <taxon>Sordariomycetes</taxon>
        <taxon>Sordariomycetidae</taxon>
        <taxon>Sordariales</taxon>
        <taxon>Lasiosphaeriaceae</taxon>
        <taxon>Cercophora</taxon>
    </lineage>
</organism>
<keyword evidence="4" id="KW-1185">Reference proteome</keyword>
<name>A0AAE0M8K1_9PEZI</name>